<dbReference type="PANTHER" id="PTHR11188:SF174">
    <property type="entry name" value="ARRESTIN-RELATED TRAFFICKING ADAPTER 10-RELATED"/>
    <property type="match status" value="1"/>
</dbReference>
<feature type="domain" description="Arrestin C-terminal-like" evidence="2">
    <location>
        <begin position="315"/>
        <end position="485"/>
    </location>
</feature>
<dbReference type="PANTHER" id="PTHR11188">
    <property type="entry name" value="ARRESTIN DOMAIN CONTAINING PROTEIN"/>
    <property type="match status" value="1"/>
</dbReference>
<dbReference type="GO" id="GO:0031625">
    <property type="term" value="F:ubiquitin protein ligase binding"/>
    <property type="evidence" value="ECO:0007669"/>
    <property type="project" value="TreeGrafter"/>
</dbReference>
<feature type="compositionally biased region" description="Acidic residues" evidence="1">
    <location>
        <begin position="739"/>
        <end position="748"/>
    </location>
</feature>
<dbReference type="GO" id="GO:0005829">
    <property type="term" value="C:cytosol"/>
    <property type="evidence" value="ECO:0007669"/>
    <property type="project" value="TreeGrafter"/>
</dbReference>
<dbReference type="EMBL" id="KV454538">
    <property type="protein sequence ID" value="ODV69996.1"/>
    <property type="molecule type" value="Genomic_DNA"/>
</dbReference>
<proteinExistence type="predicted"/>
<feature type="region of interest" description="Disordered" evidence="1">
    <location>
        <begin position="919"/>
        <end position="979"/>
    </location>
</feature>
<dbReference type="RefSeq" id="XP_020079063.1">
    <property type="nucleotide sequence ID" value="XM_020219490.1"/>
</dbReference>
<dbReference type="InterPro" id="IPR011022">
    <property type="entry name" value="Arrestin_C-like"/>
</dbReference>
<dbReference type="GeneID" id="30994040"/>
<name>A0A1E4RRZ0_9ASCO</name>
<dbReference type="InterPro" id="IPR014752">
    <property type="entry name" value="Arrestin-like_C"/>
</dbReference>
<dbReference type="InterPro" id="IPR050357">
    <property type="entry name" value="Arrestin_domain-protein"/>
</dbReference>
<dbReference type="GO" id="GO:0030674">
    <property type="term" value="F:protein-macromolecule adaptor activity"/>
    <property type="evidence" value="ECO:0007669"/>
    <property type="project" value="TreeGrafter"/>
</dbReference>
<organism evidence="3 4">
    <name type="scientific">Hyphopichia burtonii NRRL Y-1933</name>
    <dbReference type="NCBI Taxonomy" id="984485"/>
    <lineage>
        <taxon>Eukaryota</taxon>
        <taxon>Fungi</taxon>
        <taxon>Dikarya</taxon>
        <taxon>Ascomycota</taxon>
        <taxon>Saccharomycotina</taxon>
        <taxon>Pichiomycetes</taxon>
        <taxon>Debaryomycetaceae</taxon>
        <taxon>Hyphopichia</taxon>
    </lineage>
</organism>
<keyword evidence="4" id="KW-1185">Reference proteome</keyword>
<dbReference type="STRING" id="984485.A0A1E4RRZ0"/>
<dbReference type="Pfam" id="PF02752">
    <property type="entry name" value="Arrestin_C"/>
    <property type="match status" value="1"/>
</dbReference>
<evidence type="ECO:0000313" key="4">
    <source>
        <dbReference type="Proteomes" id="UP000095085"/>
    </source>
</evidence>
<evidence type="ECO:0000256" key="1">
    <source>
        <dbReference type="SAM" id="MobiDB-lite"/>
    </source>
</evidence>
<dbReference type="OrthoDB" id="2238745at2759"/>
<feature type="region of interest" description="Disordered" evidence="1">
    <location>
        <begin position="634"/>
        <end position="661"/>
    </location>
</feature>
<feature type="region of interest" description="Disordered" evidence="1">
    <location>
        <begin position="676"/>
        <end position="696"/>
    </location>
</feature>
<dbReference type="Gene3D" id="2.60.40.640">
    <property type="match status" value="1"/>
</dbReference>
<feature type="region of interest" description="Disordered" evidence="1">
    <location>
        <begin position="713"/>
        <end position="798"/>
    </location>
</feature>
<feature type="compositionally biased region" description="Low complexity" evidence="1">
    <location>
        <begin position="775"/>
        <end position="798"/>
    </location>
</feature>
<feature type="compositionally biased region" description="Low complexity" evidence="1">
    <location>
        <begin position="925"/>
        <end position="948"/>
    </location>
</feature>
<dbReference type="AlphaFoldDB" id="A0A1E4RRZ0"/>
<feature type="compositionally biased region" description="Pro residues" evidence="1">
    <location>
        <begin position="684"/>
        <end position="696"/>
    </location>
</feature>
<dbReference type="GO" id="GO:0070086">
    <property type="term" value="P:ubiquitin-dependent endocytosis"/>
    <property type="evidence" value="ECO:0007669"/>
    <property type="project" value="TreeGrafter"/>
</dbReference>
<feature type="region of interest" description="Disordered" evidence="1">
    <location>
        <begin position="592"/>
        <end position="611"/>
    </location>
</feature>
<feature type="compositionally biased region" description="Basic and acidic residues" evidence="1">
    <location>
        <begin position="949"/>
        <end position="962"/>
    </location>
</feature>
<evidence type="ECO:0000259" key="2">
    <source>
        <dbReference type="SMART" id="SM01017"/>
    </source>
</evidence>
<dbReference type="Proteomes" id="UP000095085">
    <property type="component" value="Unassembled WGS sequence"/>
</dbReference>
<protein>
    <recommendedName>
        <fullName evidence="2">Arrestin C-terminal-like domain-containing protein</fullName>
    </recommendedName>
</protein>
<evidence type="ECO:0000313" key="3">
    <source>
        <dbReference type="EMBL" id="ODV69996.1"/>
    </source>
</evidence>
<reference evidence="4" key="1">
    <citation type="submission" date="2016-05" db="EMBL/GenBank/DDBJ databases">
        <title>Comparative genomics of biotechnologically important yeasts.</title>
        <authorList>
            <consortium name="DOE Joint Genome Institute"/>
            <person name="Riley R."/>
            <person name="Haridas S."/>
            <person name="Wolfe K.H."/>
            <person name="Lopes M.R."/>
            <person name="Hittinger C.T."/>
            <person name="Goker M."/>
            <person name="Salamov A."/>
            <person name="Wisecaver J."/>
            <person name="Long T.M."/>
            <person name="Aerts A.L."/>
            <person name="Barry K."/>
            <person name="Choi C."/>
            <person name="Clum A."/>
            <person name="Coughlan A.Y."/>
            <person name="Deshpande S."/>
            <person name="Douglass A.P."/>
            <person name="Hanson S.J."/>
            <person name="Klenk H.-P."/>
            <person name="Labutti K."/>
            <person name="Lapidus A."/>
            <person name="Lindquist E."/>
            <person name="Lipzen A."/>
            <person name="Meier-Kolthoff J.P."/>
            <person name="Ohm R.A."/>
            <person name="Otillar R.P."/>
            <person name="Pangilinan J."/>
            <person name="Peng Y."/>
            <person name="Rokas A."/>
            <person name="Rosa C.A."/>
            <person name="Scheuner C."/>
            <person name="Sibirny A.A."/>
            <person name="Slot J.C."/>
            <person name="Stielow J.B."/>
            <person name="Sun H."/>
            <person name="Kurtzman C.P."/>
            <person name="Blackwell M."/>
            <person name="Grigoriev I.V."/>
            <person name="Jeffries T.W."/>
        </authorList>
    </citation>
    <scope>NUCLEOTIDE SEQUENCE [LARGE SCALE GENOMIC DNA]</scope>
    <source>
        <strain evidence="4">NRRL Y-1933</strain>
    </source>
</reference>
<sequence length="979" mass="109322">MLQGPNSPLFPVLQLTLSPAISNSVAAANGVSEEHPLLLPQLPDKPLAQTSSIQVYIIPTEKNLFVQGFEAYEYAERPPVLLRGCLYLKVLKPSKIKSITLNFKGQQRTDWPEGIPPKKNTYAEINDILSHTWPFYQVESPLPNCGADFFKPLNSHTNDQDVSHLSLSDTITRSHSPAPLSTSQSHTSMGVGNFFTRNLSPATNFMKRAASPSVHSNDVPNDLTSSITNPDNDSLKPGHFPAGDYIYNFEHAIHPSIAETTDVTFGSVSYHLEANISRIGTFKLNLTARLPIDIIRTPSESNTEEHEPIVITRDWEDQLRYDIVVGGKSVILDSYLPLAFRFVPLWGKVALHRIRVYLTENLEYYCQNKKVHRMEPPKKYLLLEHKAKKGRSLLSESGGLNEEAPPDEEDDILPRELEFQLFVPKTLSDKHCHNIHPDTSFENIQAHHWIKICLRISKLDPENEGKRKHYEILIDSPIHVLSEYAAHGNTLLPAYDTHQRDEEQFLPKYTPSSPPLSPGVVPINTNNILASALNNNSGTQENSLDHIMESPIRPSTPLEFHHINSVRNNDEPIERDPDMHLGANLYKPSEDSALNSQMHSPQAFPHPSTFSSPINSPIQRPIHILRQPSYNPPPFNADNAPPTIDDVIPPPAYEEEDHSLSMSPLRINDDAITTPPRAELNVIPPTPVNVIPPTPQETPIKERLEQQLEEATKNNIANQTSASGSSKSSHKTLKRPLVDDEDGEDLVDFGDAPIQAPLSPQPLHLLINRSRRNSSNKGSNHASRRSSISSLGSSENLENMPVEQTMPLLSLSASSINVSFSAPSLNERGRNDSIHSLLQDSTRRPSNINDWSTRKMDLMSNDLTDDVHGVNGKLSKLRNPRIKRHYNDSVEEDTISSDSMKPKIIEEDMAHENSEMNELASNGETNSGTQPSSRSSTSFESEITIDESTGLRRKNDSKDHHQNNSNNQVPGLNYGYTIE</sequence>
<accession>A0A1E4RRZ0</accession>
<dbReference type="SMART" id="SM01017">
    <property type="entry name" value="Arrestin_C"/>
    <property type="match status" value="1"/>
</dbReference>
<gene>
    <name evidence="3" type="ORF">HYPBUDRAFT_132716</name>
</gene>